<evidence type="ECO:0000313" key="1">
    <source>
        <dbReference type="EnsemblPlants" id="MELO3C033981.2.1"/>
    </source>
</evidence>
<accession>A0A9I9EHW5</accession>
<name>A0A9I9EHW5_CUCME</name>
<proteinExistence type="predicted"/>
<reference evidence="1" key="1">
    <citation type="submission" date="2023-03" db="UniProtKB">
        <authorList>
            <consortium name="EnsemblPlants"/>
        </authorList>
    </citation>
    <scope>IDENTIFICATION</scope>
</reference>
<dbReference type="AlphaFoldDB" id="A0A9I9EHW5"/>
<sequence length="198" mass="21292">MNDIEFVVVLEHQEIIIPSNKTEATHLETIASICSSLHHYLEEESPILVRVMALVVKLFSVSSFVASAVYNANLLSLLKTSGLGCIRHVGKGFSDAQKTSGKNIGRDIPDAASCVDIRSVGRGTPDVTLADACHGIGRGISDAVLVRRRECLSQFISPDVAKNVGISFSDVFFSLSPTFLCVRSTPVSCSAIHPFCNL</sequence>
<dbReference type="EnsemblPlants" id="MELO3C033981.2.1">
    <property type="protein sequence ID" value="MELO3C033981.2.1"/>
    <property type="gene ID" value="MELO3C033981.2"/>
</dbReference>
<dbReference type="Gramene" id="MELO3C033981.2.1">
    <property type="protein sequence ID" value="MELO3C033981.2.1"/>
    <property type="gene ID" value="MELO3C033981.2"/>
</dbReference>
<protein>
    <submittedName>
        <fullName evidence="1">Uncharacterized protein</fullName>
    </submittedName>
</protein>
<organism evidence="1">
    <name type="scientific">Cucumis melo</name>
    <name type="common">Muskmelon</name>
    <dbReference type="NCBI Taxonomy" id="3656"/>
    <lineage>
        <taxon>Eukaryota</taxon>
        <taxon>Viridiplantae</taxon>
        <taxon>Streptophyta</taxon>
        <taxon>Embryophyta</taxon>
        <taxon>Tracheophyta</taxon>
        <taxon>Spermatophyta</taxon>
        <taxon>Magnoliopsida</taxon>
        <taxon>eudicotyledons</taxon>
        <taxon>Gunneridae</taxon>
        <taxon>Pentapetalae</taxon>
        <taxon>rosids</taxon>
        <taxon>fabids</taxon>
        <taxon>Cucurbitales</taxon>
        <taxon>Cucurbitaceae</taxon>
        <taxon>Benincaseae</taxon>
        <taxon>Cucumis</taxon>
    </lineage>
</organism>